<keyword evidence="6 8" id="KW-0472">Membrane</keyword>
<dbReference type="PANTHER" id="PTHR22926">
    <property type="entry name" value="PHOSPHO-N-ACETYLMURAMOYL-PENTAPEPTIDE-TRANSFERASE"/>
    <property type="match status" value="1"/>
</dbReference>
<reference evidence="10" key="1">
    <citation type="journal article" date="2019" name="Int. J. Syst. Evol. Microbiol.">
        <title>The Global Catalogue of Microorganisms (GCM) 10K type strain sequencing project: providing services to taxonomists for standard genome sequencing and annotation.</title>
        <authorList>
            <consortium name="The Broad Institute Genomics Platform"/>
            <consortium name="The Broad Institute Genome Sequencing Center for Infectious Disease"/>
            <person name="Wu L."/>
            <person name="Ma J."/>
        </authorList>
    </citation>
    <scope>NUCLEOTIDE SEQUENCE [LARGE SCALE GENOMIC DNA]</scope>
    <source>
        <strain evidence="10">CCUG 48884</strain>
    </source>
</reference>
<feature type="transmembrane region" description="Helical" evidence="8">
    <location>
        <begin position="215"/>
        <end position="234"/>
    </location>
</feature>
<dbReference type="RefSeq" id="WP_277830221.1">
    <property type="nucleotide sequence ID" value="NZ_JARQZE010000001.1"/>
</dbReference>
<feature type="transmembrane region" description="Helical" evidence="8">
    <location>
        <begin position="127"/>
        <end position="150"/>
    </location>
</feature>
<feature type="transmembrane region" description="Helical" evidence="8">
    <location>
        <begin position="102"/>
        <end position="121"/>
    </location>
</feature>
<evidence type="ECO:0000256" key="3">
    <source>
        <dbReference type="ARBA" id="ARBA00022679"/>
    </source>
</evidence>
<evidence type="ECO:0000256" key="5">
    <source>
        <dbReference type="ARBA" id="ARBA00022989"/>
    </source>
</evidence>
<keyword evidence="10" id="KW-1185">Reference proteome</keyword>
<name>A0ABW3WAJ2_9RHOO</name>
<dbReference type="EMBL" id="JBHTMC010000006">
    <property type="protein sequence ID" value="MFD1262647.1"/>
    <property type="molecule type" value="Genomic_DNA"/>
</dbReference>
<feature type="region of interest" description="Disordered" evidence="7">
    <location>
        <begin position="502"/>
        <end position="524"/>
    </location>
</feature>
<accession>A0ABW3WAJ2</accession>
<comment type="caution">
    <text evidence="9">The sequence shown here is derived from an EMBL/GenBank/DDBJ whole genome shotgun (WGS) entry which is preliminary data.</text>
</comment>
<keyword evidence="4 8" id="KW-0812">Transmembrane</keyword>
<organism evidence="9 10">
    <name type="scientific">Thauera mechernichensis</name>
    <dbReference type="NCBI Taxonomy" id="82788"/>
    <lineage>
        <taxon>Bacteria</taxon>
        <taxon>Pseudomonadati</taxon>
        <taxon>Pseudomonadota</taxon>
        <taxon>Betaproteobacteria</taxon>
        <taxon>Rhodocyclales</taxon>
        <taxon>Zoogloeaceae</taxon>
        <taxon>Thauera</taxon>
    </lineage>
</organism>
<gene>
    <name evidence="9" type="ORF">ACFQ4M_03570</name>
</gene>
<feature type="transmembrane region" description="Helical" evidence="8">
    <location>
        <begin position="72"/>
        <end position="90"/>
    </location>
</feature>
<proteinExistence type="predicted"/>
<feature type="transmembrane region" description="Helical" evidence="8">
    <location>
        <begin position="246"/>
        <end position="265"/>
    </location>
</feature>
<evidence type="ECO:0000313" key="10">
    <source>
        <dbReference type="Proteomes" id="UP001597158"/>
    </source>
</evidence>
<dbReference type="PANTHER" id="PTHR22926:SF3">
    <property type="entry name" value="UNDECAPRENYL-PHOSPHATE ALPHA-N-ACETYLGLUCOSAMINYL 1-PHOSPHATE TRANSFERASE"/>
    <property type="match status" value="1"/>
</dbReference>
<keyword evidence="5 8" id="KW-1133">Transmembrane helix</keyword>
<feature type="transmembrane region" description="Helical" evidence="8">
    <location>
        <begin position="46"/>
        <end position="66"/>
    </location>
</feature>
<feature type="transmembrane region" description="Helical" evidence="8">
    <location>
        <begin position="187"/>
        <end position="203"/>
    </location>
</feature>
<keyword evidence="3 9" id="KW-0808">Transferase</keyword>
<dbReference type="InterPro" id="IPR000715">
    <property type="entry name" value="Glycosyl_transferase_4"/>
</dbReference>
<feature type="transmembrane region" description="Helical" evidence="8">
    <location>
        <begin position="162"/>
        <end position="181"/>
    </location>
</feature>
<evidence type="ECO:0000256" key="6">
    <source>
        <dbReference type="ARBA" id="ARBA00023136"/>
    </source>
</evidence>
<comment type="subcellular location">
    <subcellularLocation>
        <location evidence="1">Cell membrane</location>
        <topology evidence="1">Multi-pass membrane protein</topology>
    </subcellularLocation>
</comment>
<evidence type="ECO:0000256" key="2">
    <source>
        <dbReference type="ARBA" id="ARBA00022475"/>
    </source>
</evidence>
<keyword evidence="2" id="KW-1003">Cell membrane</keyword>
<dbReference type="CDD" id="cd06853">
    <property type="entry name" value="GT_WecA_like"/>
    <property type="match status" value="1"/>
</dbReference>
<feature type="transmembrane region" description="Helical" evidence="8">
    <location>
        <begin position="6"/>
        <end position="25"/>
    </location>
</feature>
<evidence type="ECO:0000256" key="4">
    <source>
        <dbReference type="ARBA" id="ARBA00022692"/>
    </source>
</evidence>
<feature type="transmembrane region" description="Helical" evidence="8">
    <location>
        <begin position="322"/>
        <end position="340"/>
    </location>
</feature>
<dbReference type="Pfam" id="PF00953">
    <property type="entry name" value="Glycos_transf_4"/>
    <property type="match status" value="1"/>
</dbReference>
<dbReference type="GO" id="GO:0016740">
    <property type="term" value="F:transferase activity"/>
    <property type="evidence" value="ECO:0007669"/>
    <property type="project" value="UniProtKB-KW"/>
</dbReference>
<feature type="transmembrane region" description="Helical" evidence="8">
    <location>
        <begin position="297"/>
        <end position="316"/>
    </location>
</feature>
<protein>
    <submittedName>
        <fullName evidence="9">MraY family glycosyltransferase</fullName>
        <ecNumber evidence="9">2.7.8.-</ecNumber>
    </submittedName>
</protein>
<evidence type="ECO:0000256" key="1">
    <source>
        <dbReference type="ARBA" id="ARBA00004651"/>
    </source>
</evidence>
<sequence>MWGLLTLILATALSAAVIRGMLRLAPHVGLIDHPGEHKQHVHSTPFVGGFGVLAALLLAVGMLLWLLPAQSLAWASLAVCALVMWGVGLADDRWKLSARIRLVIQAGLALLMVYGGGIVLVDLGDPLLIGALSLGIIAVPFTVFGVVGCINALNMVDGIDGLSGTVAAGTLALVALVTLGAGDGSGHLLAMALLGGVAGFLWFNLRFGSQHRARVFMGDNGSMMLGLLIAWQLIDITQGEQPLVPPVVALWMFAVPLIDTLAVMARRVWLGKSPFSPDRHHLHHLLQRAGFRVEHTVTIIGSLHLGLGLFGLLGAWLGVPDALMFAGFVGVFAVYLRFTARPWRFVPMLRRLHRSLHLTPALNCGVFFGNSSLEHVEQINALVAPELKDNTVFRTRLYEYRGDPEHAGRRYAVVQIVVDEDIAPLAYQSLYMRLLQRVMRPDRNAFVRGYVTRDPANERRAEHRTPHADERRGERRVGRCELLEESFTYVQNGRIVDEQVNQRAHPQGHNDAAAPRADLARELR</sequence>
<evidence type="ECO:0000313" key="9">
    <source>
        <dbReference type="EMBL" id="MFD1262647.1"/>
    </source>
</evidence>
<dbReference type="EC" id="2.7.8.-" evidence="9"/>
<evidence type="ECO:0000256" key="7">
    <source>
        <dbReference type="SAM" id="MobiDB-lite"/>
    </source>
</evidence>
<evidence type="ECO:0000256" key="8">
    <source>
        <dbReference type="SAM" id="Phobius"/>
    </source>
</evidence>
<dbReference type="Proteomes" id="UP001597158">
    <property type="component" value="Unassembled WGS sequence"/>
</dbReference>